<keyword evidence="3" id="KW-1185">Reference proteome</keyword>
<reference evidence="2 3" key="1">
    <citation type="submission" date="2023-07" db="EMBL/GenBank/DDBJ databases">
        <title>Genomic Encyclopedia of Type Strains, Phase IV (KMG-IV): sequencing the most valuable type-strain genomes for metagenomic binning, comparative biology and taxonomic classification.</title>
        <authorList>
            <person name="Goeker M."/>
        </authorList>
    </citation>
    <scope>NUCLEOTIDE SEQUENCE [LARGE SCALE GENOMIC DNA]</scope>
    <source>
        <strain evidence="2 3">DSM 5896</strain>
    </source>
</reference>
<organism evidence="2 3">
    <name type="scientific">Labrys monachus</name>
    <dbReference type="NCBI Taxonomy" id="217067"/>
    <lineage>
        <taxon>Bacteria</taxon>
        <taxon>Pseudomonadati</taxon>
        <taxon>Pseudomonadota</taxon>
        <taxon>Alphaproteobacteria</taxon>
        <taxon>Hyphomicrobiales</taxon>
        <taxon>Xanthobacteraceae</taxon>
        <taxon>Labrys</taxon>
    </lineage>
</organism>
<gene>
    <name evidence="2" type="ORF">J3R73_001946</name>
</gene>
<dbReference type="InterPro" id="IPR006311">
    <property type="entry name" value="TAT_signal"/>
</dbReference>
<feature type="chain" id="PRO_5045684591" evidence="1">
    <location>
        <begin position="29"/>
        <end position="162"/>
    </location>
</feature>
<evidence type="ECO:0000313" key="2">
    <source>
        <dbReference type="EMBL" id="MDQ0392154.1"/>
    </source>
</evidence>
<accession>A0ABU0FC14</accession>
<dbReference type="RefSeq" id="WP_307425600.1">
    <property type="nucleotide sequence ID" value="NZ_JAUSVK010000001.1"/>
</dbReference>
<feature type="signal peptide" evidence="1">
    <location>
        <begin position="1"/>
        <end position="28"/>
    </location>
</feature>
<proteinExistence type="predicted"/>
<dbReference type="EMBL" id="JAUSVK010000001">
    <property type="protein sequence ID" value="MDQ0392154.1"/>
    <property type="molecule type" value="Genomic_DNA"/>
</dbReference>
<keyword evidence="1" id="KW-0732">Signal</keyword>
<dbReference type="PROSITE" id="PS51318">
    <property type="entry name" value="TAT"/>
    <property type="match status" value="1"/>
</dbReference>
<evidence type="ECO:0000313" key="3">
    <source>
        <dbReference type="Proteomes" id="UP001237448"/>
    </source>
</evidence>
<comment type="caution">
    <text evidence="2">The sequence shown here is derived from an EMBL/GenBank/DDBJ whole genome shotgun (WGS) entry which is preliminary data.</text>
</comment>
<dbReference type="Proteomes" id="UP001237448">
    <property type="component" value="Unassembled WGS sequence"/>
</dbReference>
<protein>
    <submittedName>
        <fullName evidence="2">Uncharacterized protein</fullName>
    </submittedName>
</protein>
<sequence>MTSPFIDRRALLALGAGLALSGCATSLAGNAALPVIRSVRVTGHANSYIERITPYVQRNLVQQLGSRYQPGAAGGATLVVELTGIELETASGDSFGPFSSDASDVLDSRITLLSPSGAAVKSFPLLTSTFAVDASDQIPDPTPRRFNSLARTFSYWVVSKLG</sequence>
<evidence type="ECO:0000256" key="1">
    <source>
        <dbReference type="SAM" id="SignalP"/>
    </source>
</evidence>
<name>A0ABU0FC14_9HYPH</name>